<name>A0AAV7HB34_DENCH</name>
<evidence type="ECO:0000313" key="3">
    <source>
        <dbReference type="Proteomes" id="UP000775213"/>
    </source>
</evidence>
<accession>A0AAV7HB34</accession>
<comment type="caution">
    <text evidence="2">The sequence shown here is derived from an EMBL/GenBank/DDBJ whole genome shotgun (WGS) entry which is preliminary data.</text>
</comment>
<protein>
    <submittedName>
        <fullName evidence="2">Uncharacterized protein</fullName>
    </submittedName>
</protein>
<feature type="transmembrane region" description="Helical" evidence="1">
    <location>
        <begin position="108"/>
        <end position="127"/>
    </location>
</feature>
<keyword evidence="1" id="KW-0472">Membrane</keyword>
<keyword evidence="1" id="KW-1133">Transmembrane helix</keyword>
<keyword evidence="1" id="KW-0812">Transmembrane</keyword>
<reference evidence="2 3" key="1">
    <citation type="journal article" date="2021" name="Hortic Res">
        <title>Chromosome-scale assembly of the Dendrobium chrysotoxum genome enhances the understanding of orchid evolution.</title>
        <authorList>
            <person name="Zhang Y."/>
            <person name="Zhang G.Q."/>
            <person name="Zhang D."/>
            <person name="Liu X.D."/>
            <person name="Xu X.Y."/>
            <person name="Sun W.H."/>
            <person name="Yu X."/>
            <person name="Zhu X."/>
            <person name="Wang Z.W."/>
            <person name="Zhao X."/>
            <person name="Zhong W.Y."/>
            <person name="Chen H."/>
            <person name="Yin W.L."/>
            <person name="Huang T."/>
            <person name="Niu S.C."/>
            <person name="Liu Z.J."/>
        </authorList>
    </citation>
    <scope>NUCLEOTIDE SEQUENCE [LARGE SCALE GENOMIC DNA]</scope>
    <source>
        <strain evidence="2">Lindl</strain>
    </source>
</reference>
<dbReference type="EMBL" id="JAGFBR010000006">
    <property type="protein sequence ID" value="KAH0464688.1"/>
    <property type="molecule type" value="Genomic_DNA"/>
</dbReference>
<gene>
    <name evidence="2" type="ORF">IEQ34_004791</name>
</gene>
<keyword evidence="3" id="KW-1185">Reference proteome</keyword>
<sequence length="151" mass="17481">MKWSMKCQPIMYDGSFFLKGKQYMSPEATLQTIELGIRKRKHMRLALDSIRENGAPGVVKEELHKEAQQLFLWLVEYESFAPENDVDIDYNRDMEGLDGELTWFNARLGYGISLGVGIGVGLLVRMYKAATKNFRSSFFDNNKFRNNVKNR</sequence>
<dbReference type="AlphaFoldDB" id="A0AAV7HB34"/>
<proteinExistence type="predicted"/>
<organism evidence="2 3">
    <name type="scientific">Dendrobium chrysotoxum</name>
    <name type="common">Orchid</name>
    <dbReference type="NCBI Taxonomy" id="161865"/>
    <lineage>
        <taxon>Eukaryota</taxon>
        <taxon>Viridiplantae</taxon>
        <taxon>Streptophyta</taxon>
        <taxon>Embryophyta</taxon>
        <taxon>Tracheophyta</taxon>
        <taxon>Spermatophyta</taxon>
        <taxon>Magnoliopsida</taxon>
        <taxon>Liliopsida</taxon>
        <taxon>Asparagales</taxon>
        <taxon>Orchidaceae</taxon>
        <taxon>Epidendroideae</taxon>
        <taxon>Malaxideae</taxon>
        <taxon>Dendrobiinae</taxon>
        <taxon>Dendrobium</taxon>
    </lineage>
</organism>
<evidence type="ECO:0000313" key="2">
    <source>
        <dbReference type="EMBL" id="KAH0464688.1"/>
    </source>
</evidence>
<evidence type="ECO:0000256" key="1">
    <source>
        <dbReference type="SAM" id="Phobius"/>
    </source>
</evidence>
<dbReference type="Proteomes" id="UP000775213">
    <property type="component" value="Unassembled WGS sequence"/>
</dbReference>